<evidence type="ECO:0000259" key="2">
    <source>
        <dbReference type="Pfam" id="PF07944"/>
    </source>
</evidence>
<sequence length="785" mass="88732">MKKYLVLLSAMVIGSLAEAQSYVPVKGDTRFAIKPAVAVKAYGFDLKDVQVAPGSPFKNAMDKDAGYLLFLEPNRLLHRFYVNAGLPVKSEVYGGWETEGLSGHTLGHYLSAISMMYASTGDEEYKKRVNYIVSEIRRCQVARKTGFVGAMPGEDSAWYKVSIGDIRSGGFDLNGLWAPWYVVHKLMAGLIDAYLYTGNREALVIADGISDWTGNTLKNLTETQLQKMLRCEYGGMNDALATLYAITGDKKHLERSYKFYDDFVMKPLSQQIDPMPGKHSNTNVPKAIGSATQYTYTGNKSDQTIASFFWKTMVHHHSYVIGGNSNYEYCGAADKLSDRLSDNTSETCNTYNMLKLTRQLFTQAPNSELGDYYERALYNHILASQNPETGMMCYFVPLRMGTKKQFSDSLNTFTCCVGSGMENHSKYGEGIYYEGTDGSLFVNLFIPSTLNWKSRNARIVQETDFPSGNTTHLLISQKTSANYSVKIRRPYWATETRVSVNGQTEMVTADRDGFLVLNKKWKNNDRIVITFERELRTESMPDNPNRIAVLYGPLVLAGKLGSEMPDPVFGTPVLLTDDKQVNNWIRPVAAKPLEFEIHGVAKPKNVQLTPFYQVYNEYYSVYWDYFTNAEWAARQEEYEAEKKRKKEISERTIDNFRIGEMQPERDHNLKASEKSYVSDALGVNGREVRAGGFFSFEIGVNQETRNNLMLTYLGDDKDRKFDILVEGVKVKTEELTGAATGKFYEREYSIPADLIRNKNKITVRVESNYGKTAGRVFGVRTVRSQ</sequence>
<name>A0A0C1J178_9BACT</name>
<evidence type="ECO:0000313" key="6">
    <source>
        <dbReference type="EMBL" id="KIC96504.1"/>
    </source>
</evidence>
<dbReference type="PANTHER" id="PTHR31151:SF0">
    <property type="entry name" value="PROLINE-TRNA LIGASE (DUF1680)"/>
    <property type="match status" value="1"/>
</dbReference>
<dbReference type="RefSeq" id="WP_039136547.1">
    <property type="nucleotide sequence ID" value="NZ_JSVC01000001.1"/>
</dbReference>
<dbReference type="AlphaFoldDB" id="A0A0C1J178"/>
<feature type="signal peptide" evidence="1">
    <location>
        <begin position="1"/>
        <end position="19"/>
    </location>
</feature>
<feature type="chain" id="PRO_5002147674" evidence="1">
    <location>
        <begin position="20"/>
        <end position="785"/>
    </location>
</feature>
<dbReference type="EMBL" id="JSVC01000001">
    <property type="protein sequence ID" value="KIC96504.1"/>
    <property type="molecule type" value="Genomic_DNA"/>
</dbReference>
<dbReference type="Pfam" id="PF20736">
    <property type="entry name" value="Glyco_hydro127M"/>
    <property type="match status" value="1"/>
</dbReference>
<dbReference type="Pfam" id="PF16375">
    <property type="entry name" value="DUF4986"/>
    <property type="match status" value="1"/>
</dbReference>
<dbReference type="InterPro" id="IPR046544">
    <property type="entry name" value="GH146_SB_dom"/>
</dbReference>
<keyword evidence="7" id="KW-1185">Reference proteome</keyword>
<comment type="caution">
    <text evidence="6">The sequence shown here is derived from an EMBL/GenBank/DDBJ whole genome shotgun (WGS) entry which is preliminary data.</text>
</comment>
<dbReference type="STRING" id="1349421.OI18_01900"/>
<keyword evidence="1" id="KW-0732">Signal</keyword>
<dbReference type="InterPro" id="IPR032275">
    <property type="entry name" value="DUF4986"/>
</dbReference>
<dbReference type="InterPro" id="IPR008928">
    <property type="entry name" value="6-hairpin_glycosidase_sf"/>
</dbReference>
<feature type="domain" description="Non-reducing end beta-L-arabinofuranosidase-like GH127 middle" evidence="5">
    <location>
        <begin position="440"/>
        <end position="531"/>
    </location>
</feature>
<protein>
    <submittedName>
        <fullName evidence="6">Uncharacterized protein</fullName>
    </submittedName>
</protein>
<dbReference type="SUPFAM" id="SSF48208">
    <property type="entry name" value="Six-hairpin glycosidases"/>
    <property type="match status" value="1"/>
</dbReference>
<dbReference type="PANTHER" id="PTHR31151">
    <property type="entry name" value="PROLINE-TRNA LIGASE (DUF1680)"/>
    <property type="match status" value="1"/>
</dbReference>
<organism evidence="6 7">
    <name type="scientific">Flavihumibacter solisilvae</name>
    <dbReference type="NCBI Taxonomy" id="1349421"/>
    <lineage>
        <taxon>Bacteria</taxon>
        <taxon>Pseudomonadati</taxon>
        <taxon>Bacteroidota</taxon>
        <taxon>Chitinophagia</taxon>
        <taxon>Chitinophagales</taxon>
        <taxon>Chitinophagaceae</taxon>
        <taxon>Flavihumibacter</taxon>
    </lineage>
</organism>
<dbReference type="GO" id="GO:0005975">
    <property type="term" value="P:carbohydrate metabolic process"/>
    <property type="evidence" value="ECO:0007669"/>
    <property type="project" value="InterPro"/>
</dbReference>
<evidence type="ECO:0000313" key="7">
    <source>
        <dbReference type="Proteomes" id="UP000031408"/>
    </source>
</evidence>
<reference evidence="6 7" key="1">
    <citation type="submission" date="2014-11" db="EMBL/GenBank/DDBJ databases">
        <title>Genome sequence of Flavihumibacter solisilvae 3-3.</title>
        <authorList>
            <person name="Zhou G."/>
            <person name="Li M."/>
            <person name="Wang G."/>
        </authorList>
    </citation>
    <scope>NUCLEOTIDE SEQUENCE [LARGE SCALE GENOMIC DNA]</scope>
    <source>
        <strain evidence="6 7">3-3</strain>
    </source>
</reference>
<evidence type="ECO:0000259" key="3">
    <source>
        <dbReference type="Pfam" id="PF16375"/>
    </source>
</evidence>
<dbReference type="Pfam" id="PF20620">
    <property type="entry name" value="DUF6805"/>
    <property type="match status" value="1"/>
</dbReference>
<proteinExistence type="predicted"/>
<evidence type="ECO:0000259" key="4">
    <source>
        <dbReference type="Pfam" id="PF20620"/>
    </source>
</evidence>
<evidence type="ECO:0000259" key="5">
    <source>
        <dbReference type="Pfam" id="PF20736"/>
    </source>
</evidence>
<dbReference type="InterPro" id="IPR012878">
    <property type="entry name" value="Beta-AFase-like_GH127_cat"/>
</dbReference>
<accession>A0A0C1J178</accession>
<dbReference type="OrthoDB" id="9757939at2"/>
<dbReference type="Proteomes" id="UP000031408">
    <property type="component" value="Unassembled WGS sequence"/>
</dbReference>
<dbReference type="InterPro" id="IPR049046">
    <property type="entry name" value="Beta-AFase-like_GH127_middle"/>
</dbReference>
<feature type="domain" description="Glycoside hydrolase GH146 substrate-binding" evidence="4">
    <location>
        <begin position="648"/>
        <end position="781"/>
    </location>
</feature>
<feature type="domain" description="Non-reducing end beta-L-arabinofuranosidase-like GH127 catalytic" evidence="2">
    <location>
        <begin position="48"/>
        <end position="429"/>
    </location>
</feature>
<evidence type="ECO:0000256" key="1">
    <source>
        <dbReference type="SAM" id="SignalP"/>
    </source>
</evidence>
<dbReference type="Pfam" id="PF07944">
    <property type="entry name" value="Beta-AFase-like_GH127_cat"/>
    <property type="match status" value="1"/>
</dbReference>
<gene>
    <name evidence="6" type="ORF">OI18_01900</name>
</gene>
<feature type="domain" description="DUF4986" evidence="3">
    <location>
        <begin position="567"/>
        <end position="623"/>
    </location>
</feature>